<protein>
    <submittedName>
        <fullName evidence="1">Glycosyltransferase involved in cell wall biosynthesis</fullName>
    </submittedName>
</protein>
<dbReference type="CDD" id="cd03801">
    <property type="entry name" value="GT4_PimA-like"/>
    <property type="match status" value="1"/>
</dbReference>
<dbReference type="PANTHER" id="PTHR12526">
    <property type="entry name" value="GLYCOSYLTRANSFERASE"/>
    <property type="match status" value="1"/>
</dbReference>
<dbReference type="Gene3D" id="3.40.50.2000">
    <property type="entry name" value="Glycogen Phosphorylase B"/>
    <property type="match status" value="2"/>
</dbReference>
<proteinExistence type="predicted"/>
<gene>
    <name evidence="1" type="ORF">GGP71_002703</name>
</gene>
<organism evidence="1 2">
    <name type="scientific">Salinibacter ruber</name>
    <dbReference type="NCBI Taxonomy" id="146919"/>
    <lineage>
        <taxon>Bacteria</taxon>
        <taxon>Pseudomonadati</taxon>
        <taxon>Rhodothermota</taxon>
        <taxon>Rhodothermia</taxon>
        <taxon>Rhodothermales</taxon>
        <taxon>Salinibacteraceae</taxon>
        <taxon>Salinibacter</taxon>
    </lineage>
</organism>
<name>A0A9X2Q0F6_9BACT</name>
<evidence type="ECO:0000313" key="1">
    <source>
        <dbReference type="EMBL" id="MCS3678762.1"/>
    </source>
</evidence>
<dbReference type="GO" id="GO:0016757">
    <property type="term" value="F:glycosyltransferase activity"/>
    <property type="evidence" value="ECO:0007669"/>
    <property type="project" value="TreeGrafter"/>
</dbReference>
<sequence>MERLYTDVWCSRGREVLKKLPEPVRSFANRFHPALPDEKVVDFKGWAVRRRIARWLRGTESDKGRYRHYLNVGEGFARRVRSHLFKSEESSDGSVFFGYDTGSLEILEALKESECITLLDQMDPGRVEKNIVLEEIERWPGWAESAPVLHSPYEDRRRREWEAASAVIVNSEWSKEALVQQGVPEEKTHVLPLAYEASADGKQGREKPRDGVISDSPLHVLWLGTVGVRKGIQYLVDAAHRLSDAPIRFSVVGPIHITDQAVASAPSSMTFEGPMPRDKVSEWYRQADVFVLPTLSDGFAITQLEAMAHGLPVVTTPNCGRVVTDGKDGRVIPPRDVDALAEALIYLEENREEAAKMGRKARKTSKQYTLDRVGTRLEEIVSNVET</sequence>
<comment type="caution">
    <text evidence="1">The sequence shown here is derived from an EMBL/GenBank/DDBJ whole genome shotgun (WGS) entry which is preliminary data.</text>
</comment>
<dbReference type="SUPFAM" id="SSF53756">
    <property type="entry name" value="UDP-Glycosyltransferase/glycogen phosphorylase"/>
    <property type="match status" value="1"/>
</dbReference>
<evidence type="ECO:0000313" key="2">
    <source>
        <dbReference type="Proteomes" id="UP001155027"/>
    </source>
</evidence>
<dbReference type="PANTHER" id="PTHR12526:SF623">
    <property type="entry name" value="WABG"/>
    <property type="match status" value="1"/>
</dbReference>
<dbReference type="Pfam" id="PF13692">
    <property type="entry name" value="Glyco_trans_1_4"/>
    <property type="match status" value="1"/>
</dbReference>
<dbReference type="Proteomes" id="UP001155027">
    <property type="component" value="Unassembled WGS sequence"/>
</dbReference>
<reference evidence="1" key="1">
    <citation type="submission" date="2022-08" db="EMBL/GenBank/DDBJ databases">
        <title>Genomic Encyclopedia of Type Strains, Phase V (KMG-V): Genome sequencing to study the core and pangenomes of soil and plant-associated prokaryotes.</title>
        <authorList>
            <person name="Whitman W."/>
        </authorList>
    </citation>
    <scope>NUCLEOTIDE SEQUENCE</scope>
    <source>
        <strain evidence="1">0</strain>
    </source>
</reference>
<dbReference type="AlphaFoldDB" id="A0A9X2Q0F6"/>
<dbReference type="RefSeq" id="WP_259080807.1">
    <property type="nucleotide sequence ID" value="NZ_JANUAU010000009.1"/>
</dbReference>
<accession>A0A9X2Q0F6</accession>
<dbReference type="EMBL" id="JANUAU010000009">
    <property type="protein sequence ID" value="MCS3678762.1"/>
    <property type="molecule type" value="Genomic_DNA"/>
</dbReference>